<dbReference type="InterPro" id="IPR046342">
    <property type="entry name" value="CBS_dom_sf"/>
</dbReference>
<dbReference type="EMBL" id="MGGZ01000027">
    <property type="protein sequence ID" value="OGM56604.1"/>
    <property type="molecule type" value="Genomic_DNA"/>
</dbReference>
<proteinExistence type="predicted"/>
<gene>
    <name evidence="4" type="ORF">A3E46_00935</name>
</gene>
<dbReference type="InterPro" id="IPR051257">
    <property type="entry name" value="Diverse_CBS-Domain"/>
</dbReference>
<protein>
    <recommendedName>
        <fullName evidence="3">CBS domain-containing protein</fullName>
    </recommendedName>
</protein>
<dbReference type="PROSITE" id="PS51371">
    <property type="entry name" value="CBS"/>
    <property type="match status" value="2"/>
</dbReference>
<evidence type="ECO:0000256" key="2">
    <source>
        <dbReference type="PROSITE-ProRule" id="PRU00703"/>
    </source>
</evidence>
<keyword evidence="1 2" id="KW-0129">CBS domain</keyword>
<evidence type="ECO:0000256" key="1">
    <source>
        <dbReference type="ARBA" id="ARBA00023122"/>
    </source>
</evidence>
<feature type="domain" description="CBS" evidence="3">
    <location>
        <begin position="82"/>
        <end position="137"/>
    </location>
</feature>
<feature type="domain" description="CBS" evidence="3">
    <location>
        <begin position="16"/>
        <end position="72"/>
    </location>
</feature>
<comment type="caution">
    <text evidence="4">The sequence shown here is derived from an EMBL/GenBank/DDBJ whole genome shotgun (WGS) entry which is preliminary data.</text>
</comment>
<evidence type="ECO:0000259" key="3">
    <source>
        <dbReference type="PROSITE" id="PS51371"/>
    </source>
</evidence>
<dbReference type="PANTHER" id="PTHR43080">
    <property type="entry name" value="CBS DOMAIN-CONTAINING PROTEIN CBSX3, MITOCHONDRIAL"/>
    <property type="match status" value="1"/>
</dbReference>
<dbReference type="CDD" id="cd04623">
    <property type="entry name" value="CBS_pair_bac_euk"/>
    <property type="match status" value="1"/>
</dbReference>
<sequence>MDYRPPFRVKDLIGQLGPITPVVVDSHATVMDALDAMATHDIGSVLVVEDKQVLGIYTERDYARKGERAGRSAARTPITDVMTREVITIGPQALVAEVLALMHEKDIRHIPVVENGEVLFVISNKAILRAFAENKAFWDTTMRDFGALHRT</sequence>
<dbReference type="Proteomes" id="UP000178313">
    <property type="component" value="Unassembled WGS sequence"/>
</dbReference>
<reference evidence="4 5" key="1">
    <citation type="journal article" date="2016" name="Nat. Commun.">
        <title>Thousands of microbial genomes shed light on interconnected biogeochemical processes in an aquifer system.</title>
        <authorList>
            <person name="Anantharaman K."/>
            <person name="Brown C.T."/>
            <person name="Hug L.A."/>
            <person name="Sharon I."/>
            <person name="Castelle C.J."/>
            <person name="Probst A.J."/>
            <person name="Thomas B.C."/>
            <person name="Singh A."/>
            <person name="Wilkins M.J."/>
            <person name="Karaoz U."/>
            <person name="Brodie E.L."/>
            <person name="Williams K.H."/>
            <person name="Hubbard S.S."/>
            <person name="Banfield J.F."/>
        </authorList>
    </citation>
    <scope>NUCLEOTIDE SEQUENCE [LARGE SCALE GENOMIC DNA]</scope>
</reference>
<organism evidence="4 5">
    <name type="scientific">Candidatus Woesebacteria bacterium RIFCSPHIGHO2_12_FULL_46_16</name>
    <dbReference type="NCBI Taxonomy" id="1802513"/>
    <lineage>
        <taxon>Bacteria</taxon>
        <taxon>Candidatus Woeseibacteriota</taxon>
    </lineage>
</organism>
<dbReference type="InterPro" id="IPR000644">
    <property type="entry name" value="CBS_dom"/>
</dbReference>
<dbReference type="PANTHER" id="PTHR43080:SF2">
    <property type="entry name" value="CBS DOMAIN-CONTAINING PROTEIN"/>
    <property type="match status" value="1"/>
</dbReference>
<evidence type="ECO:0000313" key="5">
    <source>
        <dbReference type="Proteomes" id="UP000178313"/>
    </source>
</evidence>
<dbReference type="Pfam" id="PF00571">
    <property type="entry name" value="CBS"/>
    <property type="match status" value="2"/>
</dbReference>
<name>A0A1F8AXW6_9BACT</name>
<dbReference type="SUPFAM" id="SSF54631">
    <property type="entry name" value="CBS-domain pair"/>
    <property type="match status" value="1"/>
</dbReference>
<dbReference type="InterPro" id="IPR044725">
    <property type="entry name" value="CBSX3_CBS_dom"/>
</dbReference>
<accession>A0A1F8AXW6</accession>
<dbReference type="AlphaFoldDB" id="A0A1F8AXW6"/>
<dbReference type="SMART" id="SM00116">
    <property type="entry name" value="CBS"/>
    <property type="match status" value="2"/>
</dbReference>
<dbReference type="Gene3D" id="3.10.580.10">
    <property type="entry name" value="CBS-domain"/>
    <property type="match status" value="1"/>
</dbReference>
<evidence type="ECO:0000313" key="4">
    <source>
        <dbReference type="EMBL" id="OGM56604.1"/>
    </source>
</evidence>
<dbReference type="STRING" id="1802513.A3E46_00935"/>